<organism evidence="1 2">
    <name type="scientific">Pyropia yezoensis</name>
    <name type="common">Susabi-nori</name>
    <name type="synonym">Porphyra yezoensis</name>
    <dbReference type="NCBI Taxonomy" id="2788"/>
    <lineage>
        <taxon>Eukaryota</taxon>
        <taxon>Rhodophyta</taxon>
        <taxon>Bangiophyceae</taxon>
        <taxon>Bangiales</taxon>
        <taxon>Bangiaceae</taxon>
        <taxon>Pyropia</taxon>
    </lineage>
</organism>
<gene>
    <name evidence="1" type="ORF">I4F81_005550</name>
</gene>
<accession>A0ACC3BY85</accession>
<protein>
    <submittedName>
        <fullName evidence="1">Uncharacterized protein</fullName>
    </submittedName>
</protein>
<dbReference type="Proteomes" id="UP000798662">
    <property type="component" value="Chromosome 2"/>
</dbReference>
<comment type="caution">
    <text evidence="1">The sequence shown here is derived from an EMBL/GenBank/DDBJ whole genome shotgun (WGS) entry which is preliminary data.</text>
</comment>
<evidence type="ECO:0000313" key="1">
    <source>
        <dbReference type="EMBL" id="KAK1862984.1"/>
    </source>
</evidence>
<proteinExistence type="predicted"/>
<dbReference type="EMBL" id="CM020619">
    <property type="protein sequence ID" value="KAK1862984.1"/>
    <property type="molecule type" value="Genomic_DNA"/>
</dbReference>
<reference evidence="1" key="1">
    <citation type="submission" date="2019-11" db="EMBL/GenBank/DDBJ databases">
        <title>Nori genome reveals adaptations in red seaweeds to the harsh intertidal environment.</title>
        <authorList>
            <person name="Wang D."/>
            <person name="Mao Y."/>
        </authorList>
    </citation>
    <scope>NUCLEOTIDE SEQUENCE</scope>
    <source>
        <tissue evidence="1">Gametophyte</tissue>
    </source>
</reference>
<keyword evidence="2" id="KW-1185">Reference proteome</keyword>
<evidence type="ECO:0000313" key="2">
    <source>
        <dbReference type="Proteomes" id="UP000798662"/>
    </source>
</evidence>
<sequence>MMAPRSGTIVVAGAFAAAAAATVVAAIVDSGAPQAGAVADSAALEAAARAQLVQETTMIVLADTCDESCMDRVRARLAPNCTAVTVLSNIHMISARCGSGEPAAANSAEGGAAAAADAAAAVTHPPPVSVKDLLAGLPEVEDTVPDSVVNADTLVDGASDGGADALRVPMPKTKRRAISKLGTNVEYRMPIDDTGHGSHVAGIVGGRDTGVAPKVSLTCLKVLGRDGKGASSGVIATIDSVAAFKRQNPVKPVVIVASLYGYSRAGALDPRSIAATRASRVGVVVVVCAGNDRADACHYAPAAAVDVISVASTTHMDMLSEESNRGPCVDMAAPGEDILSVDAAAVETGGLMYASGTSMAAPHVAGAAALVLAEAGPLAGRLTAEQVYSRLSVGSASMGPLPLLRIGMGCKKAPGQAGVAA</sequence>
<name>A0ACC3BY85_PYRYE</name>